<sequence>MATTRIVIQTQRRLRQTTLTEEAPELKCSCGRICKGVRGLKIHQSKSACGRGRMHAHRSDEPSGETQENPRQEAHHSPRDLSVPAIPQDHTRRTSNAISESQPQPTKERIKWPKMSDGKEWYMLDEDLDKVLGAVQAGSAERKVDLLTAITYNVAKEQFGTVPRREHKARPEKQDNRRERKIKQLRKEIKTLRKQFKLASAEGKEGIKELTASLREQLIRIRAERFKQRRKKQEAARAQFIKDPYRFTKSLLGEVRSGTLTRSKEEVEQFVEEAFSDSTRDDALEGNQGLTNIDLPTTSLSTECPSWREVQEVVKQARSSSAPGPSGIPYKVYKKCPKLLRRLWKLMRVIWSKGTIPTSWRKAEGCFVPKEQGSTQISQFRTISLLSVEGKIFFAVLAKRMSAYMTQNGYINTSIQKGGVEGFSGCLEHKGVLSQLIQEAKEKKGSLTVVWLDFANAYGSIPHNLIQVALDYYHIPHNIQGMITSYLRDIKLRFQSAKFTTKWQPVEKGIGTGCTISPILFIMGMNLIISAAITKSKGPKTTAGCQQPVIRAFMDDLTVITPTHVQARWVLAELDCMATWAKMVFKPKKSRSLVIQKGKTTERFKLLIQEKEIPNIQGNPIRCLGKWYDDSLSDKNSISNTGKQVEEWLKKIDKSGLPEKYKCWIYQHGLLPRLMWLLTVYEVLLSTVEEMERKFNKHLRRWLGIPPSFTSVGLYIRSGQLQLPLSSVVEEFKVAKCRL</sequence>
<reference evidence="3 4" key="1">
    <citation type="submission" date="2024-05" db="EMBL/GenBank/DDBJ databases">
        <title>Genome sequencing and assembly of Indian major carp, Cirrhinus mrigala (Hamilton, 1822).</title>
        <authorList>
            <person name="Mohindra V."/>
            <person name="Chowdhury L.M."/>
            <person name="Lal K."/>
            <person name="Jena J.K."/>
        </authorList>
    </citation>
    <scope>NUCLEOTIDE SEQUENCE [LARGE SCALE GENOMIC DNA]</scope>
    <source>
        <strain evidence="3">CM1030</strain>
        <tissue evidence="3">Blood</tissue>
    </source>
</reference>
<protein>
    <recommendedName>
        <fullName evidence="2">Reverse transcriptase domain-containing protein</fullName>
    </recommendedName>
</protein>
<proteinExistence type="predicted"/>
<comment type="caution">
    <text evidence="3">The sequence shown here is derived from an EMBL/GenBank/DDBJ whole genome shotgun (WGS) entry which is preliminary data.</text>
</comment>
<dbReference type="PROSITE" id="PS50878">
    <property type="entry name" value="RT_POL"/>
    <property type="match status" value="1"/>
</dbReference>
<evidence type="ECO:0000256" key="1">
    <source>
        <dbReference type="SAM" id="MobiDB-lite"/>
    </source>
</evidence>
<dbReference type="EMBL" id="JAMKFB020000021">
    <property type="protein sequence ID" value="KAL0163027.1"/>
    <property type="molecule type" value="Genomic_DNA"/>
</dbReference>
<dbReference type="PANTHER" id="PTHR19446">
    <property type="entry name" value="REVERSE TRANSCRIPTASES"/>
    <property type="match status" value="1"/>
</dbReference>
<dbReference type="Proteomes" id="UP001529510">
    <property type="component" value="Unassembled WGS sequence"/>
</dbReference>
<feature type="non-terminal residue" evidence="3">
    <location>
        <position position="739"/>
    </location>
</feature>
<evidence type="ECO:0000259" key="2">
    <source>
        <dbReference type="PROSITE" id="PS50878"/>
    </source>
</evidence>
<feature type="compositionally biased region" description="Basic and acidic residues" evidence="1">
    <location>
        <begin position="169"/>
        <end position="178"/>
    </location>
</feature>
<feature type="compositionally biased region" description="Polar residues" evidence="1">
    <location>
        <begin position="94"/>
        <end position="105"/>
    </location>
</feature>
<dbReference type="InterPro" id="IPR000477">
    <property type="entry name" value="RT_dom"/>
</dbReference>
<name>A0ABD0NMW4_CIRMR</name>
<evidence type="ECO:0000313" key="3">
    <source>
        <dbReference type="EMBL" id="KAL0163027.1"/>
    </source>
</evidence>
<dbReference type="SUPFAM" id="SSF56672">
    <property type="entry name" value="DNA/RNA polymerases"/>
    <property type="match status" value="1"/>
</dbReference>
<evidence type="ECO:0000313" key="4">
    <source>
        <dbReference type="Proteomes" id="UP001529510"/>
    </source>
</evidence>
<dbReference type="AlphaFoldDB" id="A0ABD0NMW4"/>
<feature type="region of interest" description="Disordered" evidence="1">
    <location>
        <begin position="161"/>
        <end position="180"/>
    </location>
</feature>
<feature type="region of interest" description="Disordered" evidence="1">
    <location>
        <begin position="45"/>
        <end position="109"/>
    </location>
</feature>
<accession>A0ABD0NMW4</accession>
<feature type="domain" description="Reverse transcriptase" evidence="2">
    <location>
        <begin position="349"/>
        <end position="621"/>
    </location>
</feature>
<gene>
    <name evidence="3" type="ORF">M9458_042423</name>
</gene>
<feature type="compositionally biased region" description="Basic and acidic residues" evidence="1">
    <location>
        <begin position="68"/>
        <end position="79"/>
    </location>
</feature>
<dbReference type="InterPro" id="IPR043502">
    <property type="entry name" value="DNA/RNA_pol_sf"/>
</dbReference>
<dbReference type="CDD" id="cd01650">
    <property type="entry name" value="RT_nLTR_like"/>
    <property type="match status" value="1"/>
</dbReference>
<dbReference type="Pfam" id="PF00078">
    <property type="entry name" value="RVT_1"/>
    <property type="match status" value="1"/>
</dbReference>
<keyword evidence="4" id="KW-1185">Reference proteome</keyword>
<organism evidence="3 4">
    <name type="scientific">Cirrhinus mrigala</name>
    <name type="common">Mrigala</name>
    <dbReference type="NCBI Taxonomy" id="683832"/>
    <lineage>
        <taxon>Eukaryota</taxon>
        <taxon>Metazoa</taxon>
        <taxon>Chordata</taxon>
        <taxon>Craniata</taxon>
        <taxon>Vertebrata</taxon>
        <taxon>Euteleostomi</taxon>
        <taxon>Actinopterygii</taxon>
        <taxon>Neopterygii</taxon>
        <taxon>Teleostei</taxon>
        <taxon>Ostariophysi</taxon>
        <taxon>Cypriniformes</taxon>
        <taxon>Cyprinidae</taxon>
        <taxon>Labeoninae</taxon>
        <taxon>Labeonini</taxon>
        <taxon>Cirrhinus</taxon>
    </lineage>
</organism>